<comment type="caution">
    <text evidence="1">The sequence shown here is derived from an EMBL/GenBank/DDBJ whole genome shotgun (WGS) entry which is preliminary data.</text>
</comment>
<evidence type="ECO:0000313" key="1">
    <source>
        <dbReference type="EMBL" id="MPC84471.1"/>
    </source>
</evidence>
<evidence type="ECO:0000313" key="2">
    <source>
        <dbReference type="Proteomes" id="UP000324222"/>
    </source>
</evidence>
<name>A0A5B7IGC8_PORTR</name>
<sequence length="43" mass="5124">MYKIVNGIEKIDKEDLALVTKDQDEAVCEGRWKIHFPYRTLEK</sequence>
<reference evidence="1 2" key="1">
    <citation type="submission" date="2019-05" db="EMBL/GenBank/DDBJ databases">
        <title>Another draft genome of Portunus trituberculatus and its Hox gene families provides insights of decapod evolution.</title>
        <authorList>
            <person name="Jeong J.-H."/>
            <person name="Song I."/>
            <person name="Kim S."/>
            <person name="Choi T."/>
            <person name="Kim D."/>
            <person name="Ryu S."/>
            <person name="Kim W."/>
        </authorList>
    </citation>
    <scope>NUCLEOTIDE SEQUENCE [LARGE SCALE GENOMIC DNA]</scope>
    <source>
        <tissue evidence="1">Muscle</tissue>
    </source>
</reference>
<gene>
    <name evidence="1" type="ORF">E2C01_079210</name>
</gene>
<dbReference type="AlphaFoldDB" id="A0A5B7IGC8"/>
<dbReference type="EMBL" id="VSRR010065520">
    <property type="protein sequence ID" value="MPC84471.1"/>
    <property type="molecule type" value="Genomic_DNA"/>
</dbReference>
<proteinExistence type="predicted"/>
<protein>
    <submittedName>
        <fullName evidence="1">Uncharacterized protein</fullName>
    </submittedName>
</protein>
<accession>A0A5B7IGC8</accession>
<dbReference type="Proteomes" id="UP000324222">
    <property type="component" value="Unassembled WGS sequence"/>
</dbReference>
<organism evidence="1 2">
    <name type="scientific">Portunus trituberculatus</name>
    <name type="common">Swimming crab</name>
    <name type="synonym">Neptunus trituberculatus</name>
    <dbReference type="NCBI Taxonomy" id="210409"/>
    <lineage>
        <taxon>Eukaryota</taxon>
        <taxon>Metazoa</taxon>
        <taxon>Ecdysozoa</taxon>
        <taxon>Arthropoda</taxon>
        <taxon>Crustacea</taxon>
        <taxon>Multicrustacea</taxon>
        <taxon>Malacostraca</taxon>
        <taxon>Eumalacostraca</taxon>
        <taxon>Eucarida</taxon>
        <taxon>Decapoda</taxon>
        <taxon>Pleocyemata</taxon>
        <taxon>Brachyura</taxon>
        <taxon>Eubrachyura</taxon>
        <taxon>Portunoidea</taxon>
        <taxon>Portunidae</taxon>
        <taxon>Portuninae</taxon>
        <taxon>Portunus</taxon>
    </lineage>
</organism>
<keyword evidence="2" id="KW-1185">Reference proteome</keyword>